<comment type="caution">
    <text evidence="1">The sequence shown here is derived from an EMBL/GenBank/DDBJ whole genome shotgun (WGS) entry which is preliminary data.</text>
</comment>
<evidence type="ECO:0000313" key="1">
    <source>
        <dbReference type="EMBL" id="ODS30673.1"/>
    </source>
</evidence>
<organism evidence="1 2">
    <name type="scientific">Candidatus Scalindua rubra</name>
    <dbReference type="NCBI Taxonomy" id="1872076"/>
    <lineage>
        <taxon>Bacteria</taxon>
        <taxon>Pseudomonadati</taxon>
        <taxon>Planctomycetota</taxon>
        <taxon>Candidatus Brocadiia</taxon>
        <taxon>Candidatus Brocadiales</taxon>
        <taxon>Candidatus Scalinduaceae</taxon>
        <taxon>Candidatus Scalindua</taxon>
    </lineage>
</organism>
<dbReference type="Proteomes" id="UP000094056">
    <property type="component" value="Unassembled WGS sequence"/>
</dbReference>
<evidence type="ECO:0000313" key="2">
    <source>
        <dbReference type="Proteomes" id="UP000094056"/>
    </source>
</evidence>
<protein>
    <recommendedName>
        <fullName evidence="3">SpoVT-AbrB domain-containing protein</fullName>
    </recommendedName>
</protein>
<evidence type="ECO:0008006" key="3">
    <source>
        <dbReference type="Google" id="ProtNLM"/>
    </source>
</evidence>
<sequence>MGNKATYTAEYLNDGHLSIPKEIADRLSLKTGKKLRVIVEASRFDKNDILDLFGIWKDKSAEEIKIFRDIIEERKYFGRGEIKL</sequence>
<dbReference type="EMBL" id="MAYW01000190">
    <property type="protein sequence ID" value="ODS30673.1"/>
    <property type="molecule type" value="Genomic_DNA"/>
</dbReference>
<reference evidence="1 2" key="1">
    <citation type="submission" date="2016-07" db="EMBL/GenBank/DDBJ databases">
        <title>Draft genome of Scalindua rubra, obtained from a brine-seawater interface in the Red Sea, sheds light on salt adaptation in anammox bacteria.</title>
        <authorList>
            <person name="Speth D.R."/>
            <person name="Lagkouvardos I."/>
            <person name="Wang Y."/>
            <person name="Qian P.-Y."/>
            <person name="Dutilh B.E."/>
            <person name="Jetten M.S."/>
        </authorList>
    </citation>
    <scope>NUCLEOTIDE SEQUENCE [LARGE SCALE GENOMIC DNA]</scope>
    <source>
        <strain evidence="1">BSI-1</strain>
    </source>
</reference>
<gene>
    <name evidence="1" type="ORF">SCARUB_04216</name>
</gene>
<accession>A0A1E3X4R7</accession>
<proteinExistence type="predicted"/>
<name>A0A1E3X4R7_9BACT</name>
<dbReference type="AlphaFoldDB" id="A0A1E3X4R7"/>